<reference evidence="1 2" key="2">
    <citation type="submission" date="2017-10" db="EMBL/GenBank/DDBJ databases">
        <title>Extensive intraspecific genome diversity in a model arbuscular mycorrhizal fungus.</title>
        <authorList>
            <person name="Chen E.C.H."/>
            <person name="Morin E."/>
            <person name="Baudet D."/>
            <person name="Noel J."/>
            <person name="Ndikumana S."/>
            <person name="Charron P."/>
            <person name="St-Onge C."/>
            <person name="Giorgi J."/>
            <person name="Grigoriev I.V."/>
            <person name="Roux C."/>
            <person name="Martin F.M."/>
            <person name="Corradi N."/>
        </authorList>
    </citation>
    <scope>NUCLEOTIDE SEQUENCE [LARGE SCALE GENOMIC DNA]</scope>
    <source>
        <strain evidence="1 2">C2</strain>
    </source>
</reference>
<dbReference type="Proteomes" id="UP000233469">
    <property type="component" value="Unassembled WGS sequence"/>
</dbReference>
<name>A0A2N1M759_9GLOM</name>
<dbReference type="VEuPathDB" id="FungiDB:FUN_006463"/>
<dbReference type="AlphaFoldDB" id="A0A2N1M759"/>
<comment type="caution">
    <text evidence="1">The sequence shown here is derived from an EMBL/GenBank/DDBJ whole genome shotgun (WGS) entry which is preliminary data.</text>
</comment>
<evidence type="ECO:0000313" key="1">
    <source>
        <dbReference type="EMBL" id="PKK57460.1"/>
    </source>
</evidence>
<proteinExistence type="predicted"/>
<evidence type="ECO:0000313" key="2">
    <source>
        <dbReference type="Proteomes" id="UP000233469"/>
    </source>
</evidence>
<organism evidence="1 2">
    <name type="scientific">Rhizophagus irregularis</name>
    <dbReference type="NCBI Taxonomy" id="588596"/>
    <lineage>
        <taxon>Eukaryota</taxon>
        <taxon>Fungi</taxon>
        <taxon>Fungi incertae sedis</taxon>
        <taxon>Mucoromycota</taxon>
        <taxon>Glomeromycotina</taxon>
        <taxon>Glomeromycetes</taxon>
        <taxon>Glomerales</taxon>
        <taxon>Glomeraceae</taxon>
        <taxon>Rhizophagus</taxon>
    </lineage>
</organism>
<protein>
    <submittedName>
        <fullName evidence="1">Uncharacterized protein</fullName>
    </submittedName>
</protein>
<accession>A0A2N1M759</accession>
<dbReference type="EMBL" id="LLXL01004366">
    <property type="protein sequence ID" value="PKK57460.1"/>
    <property type="molecule type" value="Genomic_DNA"/>
</dbReference>
<sequence length="155" mass="17774">MKMQHFLLDIISFNKSHNTINITNEIISALAEFKIKEKSRTEWSVSSEQSSNGAINTFLKKINQEKSRLSGIQVFGFDIEILHQVRIEKSSIVKTTIIDKRKRPLGEVVSASQQNKRYASFGRDVHKKIKQLIFTSQNKANRTCDKSAENQTKFS</sequence>
<reference evidence="1 2" key="1">
    <citation type="submission" date="2016-04" db="EMBL/GenBank/DDBJ databases">
        <title>Genome analyses suggest a sexual origin of heterokaryosis in a supposedly ancient asexual fungus.</title>
        <authorList>
            <person name="Ropars J."/>
            <person name="Sedzielewska K."/>
            <person name="Noel J."/>
            <person name="Charron P."/>
            <person name="Farinelli L."/>
            <person name="Marton T."/>
            <person name="Kruger M."/>
            <person name="Pelin A."/>
            <person name="Brachmann A."/>
            <person name="Corradi N."/>
        </authorList>
    </citation>
    <scope>NUCLEOTIDE SEQUENCE [LARGE SCALE GENOMIC DNA]</scope>
    <source>
        <strain evidence="1 2">C2</strain>
    </source>
</reference>
<gene>
    <name evidence="1" type="ORF">RhiirC2_721213</name>
</gene>